<reference evidence="8" key="1">
    <citation type="submission" date="2015-01" db="EMBL/GenBank/DDBJ databases">
        <authorList>
            <person name="Durling Mikael"/>
        </authorList>
    </citation>
    <scope>NUCLEOTIDE SEQUENCE</scope>
</reference>
<dbReference type="InterPro" id="IPR022673">
    <property type="entry name" value="Hexokinase_C"/>
</dbReference>
<dbReference type="Pfam" id="PF00349">
    <property type="entry name" value="Hexokinase_1"/>
    <property type="match status" value="1"/>
</dbReference>
<feature type="compositionally biased region" description="Polar residues" evidence="6">
    <location>
        <begin position="1025"/>
        <end position="1034"/>
    </location>
</feature>
<feature type="region of interest" description="Disordered" evidence="6">
    <location>
        <begin position="702"/>
        <end position="737"/>
    </location>
</feature>
<dbReference type="PROSITE" id="PS50172">
    <property type="entry name" value="BRCT"/>
    <property type="match status" value="3"/>
</dbReference>
<protein>
    <recommendedName>
        <fullName evidence="7">BRCT domain-containing protein</fullName>
    </recommendedName>
</protein>
<dbReference type="Pfam" id="PF03727">
    <property type="entry name" value="Hexokinase_2"/>
    <property type="match status" value="1"/>
</dbReference>
<dbReference type="InterPro" id="IPR001312">
    <property type="entry name" value="Hexokinase"/>
</dbReference>
<evidence type="ECO:0000256" key="3">
    <source>
        <dbReference type="ARBA" id="ARBA00022741"/>
    </source>
</evidence>
<dbReference type="CDD" id="cd18436">
    <property type="entry name" value="BRCT_BRC1_like_rpt2"/>
    <property type="match status" value="1"/>
</dbReference>
<keyword evidence="4" id="KW-0418">Kinase</keyword>
<gene>
    <name evidence="8" type="ORF">BN869_000012722_1</name>
</gene>
<dbReference type="Gene3D" id="3.40.50.10190">
    <property type="entry name" value="BRCT domain"/>
    <property type="match status" value="5"/>
</dbReference>
<dbReference type="GO" id="GO:0006302">
    <property type="term" value="P:double-strand break repair"/>
    <property type="evidence" value="ECO:0007669"/>
    <property type="project" value="TreeGrafter"/>
</dbReference>
<evidence type="ECO:0000256" key="6">
    <source>
        <dbReference type="SAM" id="MobiDB-lite"/>
    </source>
</evidence>
<feature type="domain" description="BRCT" evidence="7">
    <location>
        <begin position="839"/>
        <end position="927"/>
    </location>
</feature>
<evidence type="ECO:0000256" key="2">
    <source>
        <dbReference type="ARBA" id="ARBA00022679"/>
    </source>
</evidence>
<feature type="region of interest" description="Disordered" evidence="6">
    <location>
        <begin position="1056"/>
        <end position="1075"/>
    </location>
</feature>
<dbReference type="GO" id="GO:0035361">
    <property type="term" value="C:Cul8-RING ubiquitin ligase complex"/>
    <property type="evidence" value="ECO:0007669"/>
    <property type="project" value="TreeGrafter"/>
</dbReference>
<dbReference type="PANTHER" id="PTHR47667:SF1">
    <property type="entry name" value="REGULATOR OF TY1 TRANSPOSITION PROTEIN 107"/>
    <property type="match status" value="1"/>
</dbReference>
<keyword evidence="5" id="KW-0067">ATP-binding</keyword>
<dbReference type="UniPathway" id="UPA00109">
    <property type="reaction ID" value="UER00180"/>
</dbReference>
<dbReference type="Pfam" id="PF12738">
    <property type="entry name" value="PTCB-BRCT"/>
    <property type="match status" value="1"/>
</dbReference>
<evidence type="ECO:0000313" key="8">
    <source>
        <dbReference type="EMBL" id="CEO56664.1"/>
    </source>
</evidence>
<evidence type="ECO:0000256" key="4">
    <source>
        <dbReference type="ARBA" id="ARBA00022777"/>
    </source>
</evidence>
<evidence type="ECO:0000259" key="7">
    <source>
        <dbReference type="PROSITE" id="PS50172"/>
    </source>
</evidence>
<evidence type="ECO:0000256" key="5">
    <source>
        <dbReference type="ARBA" id="ARBA00022840"/>
    </source>
</evidence>
<dbReference type="GO" id="GO:0004396">
    <property type="term" value="F:hexokinase activity"/>
    <property type="evidence" value="ECO:0007669"/>
    <property type="project" value="InterPro"/>
</dbReference>
<feature type="region of interest" description="Disordered" evidence="6">
    <location>
        <begin position="1080"/>
        <end position="1111"/>
    </location>
</feature>
<sequence>MSSFHKTLISAMVKSLLRGKSLIQAVLEYCFGTLSLSTPNSAQVGTTASTLRSIQDFLKEAEKEFVDPVSPDKLEQLSAELKAQFLDRLQSGVECMLPSYSHRLPTGDESGRYLALDVGGSTLRVALVELSGRKHLHEQTSKILSICNFVIGKEVKDLEGTLFFDWMAARIIETLSSQPHESDEPLPMAIAWSFPIEQTALGAGKLQSMGKGFVAHKGLMGRDLGELIADSCRTHGLNVEVAAIVNDSTACLLSEAFFQTSTRFGLILGTGVNIAAYLPVSLISRKKFGTRPDGWFDRASHVIVNTELGMFGYGILPVTRWDQQLLDGHSRPDFQPLEHMVSGMYLGEVARFALIEAIETTGIFGGVVPPSLSTPYSLGTETLSMIASDTSEDLAYAKKLFSNRHPSSHKPTFSDIAALKSLASFISSRSSALVATCVSTLWDVRRESNQNLVATLPKDSTFYQSAHNDLKLENTTVAFNGSVIEHYPGYLESCQRYIDELSYQNLEPHYHARVSHEGNGLQMSLYFYTHVTACLLSSIVQDNGATVCEPRRDGSLPIEKVTHIVSNTIDFTQFTESQAIMIPVVTTDWITTSIARRKQANVRTFSPDPRMIFSQVIVTCGDLPIMDKESILGATMALGGQETKDATRLTTHICSLSMDHPKVEASLQKGWKGKVVLPHWFDDCFKLGKRIDERPYLLPDPPILRSNPDDSLEIPANPELAGATSANPQSLPLPPNSDVVRPPVTVFQDRRVMLSEDLGITLRLRKAIEDIIVNGGGKFVTDVSECDTFICQYRDGEQFVRAGQSCKDVGNLSWLYYLIIRNEWSSPLHRLMHYPIPRNGIKGFENLRITVSNYGGEARIYLENLIKACGAEFTKTMKADNTHLITARNTSEKCRAAPEWGIAVVNHLWIEECYAKSEMKPYNIKKYNHFPLRTNLGEIIGQTFFDESRLRELYYPGGEEHMSPRAKRKRKILEVAEDNSYRHGPAEGVVIGQADKEREPKKAGVEAAATPIRPRRAASGKENDTPSVMSTGSRSAKAKARDILHDIAPDIALYEKEKKRHSKSGNAPWGGKRAADLTEKEKLEKQAHTSSPSPEEGDAEERKRPAKKARPSLPDVELRIVLTGFSSWVGDKNREDKDRRKLRDLGIQIVQEGQPCDYLAAPNIVRTVKFLCALARGPTVISSDFIQKALEDGAVPPVEDFILKDDEAEARFDMSLKRSIARAKANKGKLLQGVGIYCTEKIRNGIDSYKAIAEANGAIFKIYRARSGTTIKPTTAEEDGHAPPEPVYLISCASPEEKQMWARFKDMAQKGNMEPRVVAPDWLLDVAMAQQVRFNDKFLAENFFQSDS</sequence>
<feature type="domain" description="BRCT" evidence="7">
    <location>
        <begin position="607"/>
        <end position="698"/>
    </location>
</feature>
<dbReference type="CDD" id="cd18439">
    <property type="entry name" value="BRCT_BRC1_like_rpt6"/>
    <property type="match status" value="1"/>
</dbReference>
<dbReference type="CDD" id="cd17743">
    <property type="entry name" value="BRCT_BRC1_like_rpt5"/>
    <property type="match status" value="1"/>
</dbReference>
<keyword evidence="3" id="KW-0547">Nucleotide-binding</keyword>
<evidence type="ECO:0000256" key="1">
    <source>
        <dbReference type="ARBA" id="ARBA00009225"/>
    </source>
</evidence>
<dbReference type="InterPro" id="IPR043129">
    <property type="entry name" value="ATPase_NBD"/>
</dbReference>
<dbReference type="InterPro" id="IPR022672">
    <property type="entry name" value="Hexokinase_N"/>
</dbReference>
<dbReference type="Pfam" id="PF16770">
    <property type="entry name" value="RTT107_BRCT_5"/>
    <property type="match status" value="1"/>
</dbReference>
<dbReference type="CDD" id="cd18437">
    <property type="entry name" value="BRCT_BRC1_like_rpt3"/>
    <property type="match status" value="1"/>
</dbReference>
<dbReference type="PANTHER" id="PTHR47667">
    <property type="entry name" value="REGULATOR OF TY1 TRANSPOSITION PROTEIN 107"/>
    <property type="match status" value="1"/>
</dbReference>
<organism evidence="8">
    <name type="scientific">Bionectria ochroleuca</name>
    <name type="common">Gliocladium roseum</name>
    <dbReference type="NCBI Taxonomy" id="29856"/>
    <lineage>
        <taxon>Eukaryota</taxon>
        <taxon>Fungi</taxon>
        <taxon>Dikarya</taxon>
        <taxon>Ascomycota</taxon>
        <taxon>Pezizomycotina</taxon>
        <taxon>Sordariomycetes</taxon>
        <taxon>Hypocreomycetidae</taxon>
        <taxon>Hypocreales</taxon>
        <taxon>Bionectriaceae</taxon>
        <taxon>Clonostachys</taxon>
    </lineage>
</organism>
<dbReference type="Gene3D" id="3.30.420.40">
    <property type="match status" value="1"/>
</dbReference>
<name>A0A0B7KHQ5_BIOOC</name>
<dbReference type="InterPro" id="IPR053036">
    <property type="entry name" value="CellCycle_DNARepair_Reg"/>
</dbReference>
<proteinExistence type="inferred from homology"/>
<dbReference type="CDD" id="cd18438">
    <property type="entry name" value="BRCT_BRC1_like_rpt4"/>
    <property type="match status" value="1"/>
</dbReference>
<dbReference type="SUPFAM" id="SSF52113">
    <property type="entry name" value="BRCT domain"/>
    <property type="match status" value="6"/>
</dbReference>
<dbReference type="PRINTS" id="PR00475">
    <property type="entry name" value="HEXOKINASE"/>
</dbReference>
<dbReference type="GO" id="GO:1990683">
    <property type="term" value="P:DNA double-strand break attachment to nuclear envelope"/>
    <property type="evidence" value="ECO:0007669"/>
    <property type="project" value="TreeGrafter"/>
</dbReference>
<dbReference type="GO" id="GO:0005524">
    <property type="term" value="F:ATP binding"/>
    <property type="evidence" value="ECO:0007669"/>
    <property type="project" value="UniProtKB-KW"/>
</dbReference>
<dbReference type="GO" id="GO:0005634">
    <property type="term" value="C:nucleus"/>
    <property type="evidence" value="ECO:0007669"/>
    <property type="project" value="TreeGrafter"/>
</dbReference>
<feature type="domain" description="BRCT" evidence="7">
    <location>
        <begin position="536"/>
        <end position="607"/>
    </location>
</feature>
<keyword evidence="2" id="KW-0808">Transferase</keyword>
<dbReference type="Gene3D" id="3.40.367.20">
    <property type="match status" value="1"/>
</dbReference>
<dbReference type="SUPFAM" id="SSF53067">
    <property type="entry name" value="Actin-like ATPase domain"/>
    <property type="match status" value="2"/>
</dbReference>
<dbReference type="GO" id="GO:0005536">
    <property type="term" value="F:D-glucose binding"/>
    <property type="evidence" value="ECO:0007669"/>
    <property type="project" value="InterPro"/>
</dbReference>
<dbReference type="GO" id="GO:0001678">
    <property type="term" value="P:intracellular glucose homeostasis"/>
    <property type="evidence" value="ECO:0007669"/>
    <property type="project" value="InterPro"/>
</dbReference>
<dbReference type="SMART" id="SM00292">
    <property type="entry name" value="BRCT"/>
    <property type="match status" value="6"/>
</dbReference>
<dbReference type="InterPro" id="IPR036420">
    <property type="entry name" value="BRCT_dom_sf"/>
</dbReference>
<accession>A0A0B7KHQ5</accession>
<dbReference type="InterPro" id="IPR001357">
    <property type="entry name" value="BRCT_dom"/>
</dbReference>
<feature type="compositionally biased region" description="Basic and acidic residues" evidence="6">
    <location>
        <begin position="994"/>
        <end position="1004"/>
    </location>
</feature>
<dbReference type="PROSITE" id="PS51748">
    <property type="entry name" value="HEXOKINASE_2"/>
    <property type="match status" value="1"/>
</dbReference>
<dbReference type="GO" id="GO:0006096">
    <property type="term" value="P:glycolytic process"/>
    <property type="evidence" value="ECO:0007669"/>
    <property type="project" value="UniProtKB-UniPathway"/>
</dbReference>
<dbReference type="EMBL" id="CDPU01000071">
    <property type="protein sequence ID" value="CEO56664.1"/>
    <property type="molecule type" value="Genomic_DNA"/>
</dbReference>
<feature type="region of interest" description="Disordered" evidence="6">
    <location>
        <begin position="984"/>
        <end position="1042"/>
    </location>
</feature>
<dbReference type="CDD" id="cd00027">
    <property type="entry name" value="BRCT"/>
    <property type="match status" value="1"/>
</dbReference>
<comment type="similarity">
    <text evidence="1">Belongs to the hexokinase family.</text>
</comment>
<dbReference type="FunFam" id="3.40.50.10190:FF:000048">
    <property type="entry name" value="DNA repair protein Rtt107"/>
    <property type="match status" value="1"/>
</dbReference>